<dbReference type="PANTHER" id="PTHR43142:SF1">
    <property type="entry name" value="CARBOXYLIC ESTER HYDROLASE"/>
    <property type="match status" value="1"/>
</dbReference>
<evidence type="ECO:0000313" key="9">
    <source>
        <dbReference type="Proteomes" id="UP001162164"/>
    </source>
</evidence>
<dbReference type="Proteomes" id="UP001162164">
    <property type="component" value="Unassembled WGS sequence"/>
</dbReference>
<dbReference type="InterPro" id="IPR002018">
    <property type="entry name" value="CarbesteraseB"/>
</dbReference>
<dbReference type="InterPro" id="IPR019826">
    <property type="entry name" value="Carboxylesterase_B_AS"/>
</dbReference>
<keyword evidence="5" id="KW-0325">Glycoprotein</keyword>
<dbReference type="Gene3D" id="3.40.50.1820">
    <property type="entry name" value="alpha/beta hydrolase"/>
    <property type="match status" value="2"/>
</dbReference>
<evidence type="ECO:0000256" key="6">
    <source>
        <dbReference type="RuleBase" id="RU361235"/>
    </source>
</evidence>
<evidence type="ECO:0000256" key="3">
    <source>
        <dbReference type="ARBA" id="ARBA00022801"/>
    </source>
</evidence>
<dbReference type="InterPro" id="IPR029058">
    <property type="entry name" value="AB_hydrolase_fold"/>
</dbReference>
<evidence type="ECO:0000256" key="1">
    <source>
        <dbReference type="ARBA" id="ARBA00005964"/>
    </source>
</evidence>
<keyword evidence="9" id="KW-1185">Reference proteome</keyword>
<feature type="signal peptide" evidence="6">
    <location>
        <begin position="1"/>
        <end position="16"/>
    </location>
</feature>
<evidence type="ECO:0000259" key="7">
    <source>
        <dbReference type="Pfam" id="PF00135"/>
    </source>
</evidence>
<dbReference type="EMBL" id="JAPWTJ010000053">
    <property type="protein sequence ID" value="KAJ8983994.1"/>
    <property type="molecule type" value="Genomic_DNA"/>
</dbReference>
<dbReference type="SUPFAM" id="SSF53474">
    <property type="entry name" value="alpha/beta-Hydrolases"/>
    <property type="match status" value="1"/>
</dbReference>
<comment type="similarity">
    <text evidence="1 6">Belongs to the type-B carboxylesterase/lipase family.</text>
</comment>
<sequence length="545" mass="61348">MIRKAGLLILLAYAFAFPETDYREKRDAPENPTVNTPLGQIKGSILKSRLGKSIFSFRGIRYAKPPINDLRFKAPIPIEKWDGVFNATQDAPLCPQPTTDPISEDCLYLNVYSTKLPKGTENPKRPVIVHIHAGGFYSVGSASYWAGPNYFMDQDIVLVTFNYRLATLGFLSTGLKDAPGNVGLKDQVQVLRWVKQNIATFGGDPDNVSIMGYSAGAWSVTLHMVSPMSEGKAAKFVGCPDDTPANILKCLKTKPYTELAESLPKFREFGYDPVLIWSPVIEAEHGQERFLPAHPIALIQNGNFKKVPFITGVTADEFGSRAFTVINNDTLLKEINSNFEKVAPIAFEYERNTDTSKAISKALKTFYFQDKPIDKSSLTPLAQLYADSIIGFSVNRAAKLIAEHSNASVYYYRFSYQGRYSHFYTPDSNNTVPYGVVHHDDLIYLFYISKLFPLFKESSPTEVEMVGKLTTLYANFAKTGKPIPTTTEKLDNAKWEPFTIKDQKYLDIGNKLVLGEKLYEKRYAEWEKLFPLSQYTKIKQSHAHF</sequence>
<feature type="domain" description="Carboxylesterase type B" evidence="7">
    <location>
        <begin position="31"/>
        <end position="235"/>
    </location>
</feature>
<dbReference type="PANTHER" id="PTHR43142">
    <property type="entry name" value="CARBOXYLIC ESTER HYDROLASE"/>
    <property type="match status" value="1"/>
</dbReference>
<proteinExistence type="inferred from homology"/>
<keyword evidence="6" id="KW-0732">Signal</keyword>
<evidence type="ECO:0000313" key="8">
    <source>
        <dbReference type="EMBL" id="KAJ8983994.1"/>
    </source>
</evidence>
<dbReference type="EC" id="3.1.1.-" evidence="6"/>
<evidence type="ECO:0000256" key="5">
    <source>
        <dbReference type="ARBA" id="ARBA00023180"/>
    </source>
</evidence>
<comment type="caution">
    <text evidence="8">The sequence shown here is derived from an EMBL/GenBank/DDBJ whole genome shotgun (WGS) entry which is preliminary data.</text>
</comment>
<protein>
    <recommendedName>
        <fullName evidence="6">Carboxylic ester hydrolase</fullName>
        <ecNumber evidence="6">3.1.1.-</ecNumber>
    </recommendedName>
</protein>
<keyword evidence="2" id="KW-0719">Serine esterase</keyword>
<dbReference type="PROSITE" id="PS00122">
    <property type="entry name" value="CARBOXYLESTERASE_B_1"/>
    <property type="match status" value="1"/>
</dbReference>
<reference evidence="8" key="1">
    <citation type="journal article" date="2023" name="Insect Mol. Biol.">
        <title>Genome sequencing provides insights into the evolution of gene families encoding plant cell wall-degrading enzymes in longhorned beetles.</title>
        <authorList>
            <person name="Shin N.R."/>
            <person name="Okamura Y."/>
            <person name="Kirsch R."/>
            <person name="Pauchet Y."/>
        </authorList>
    </citation>
    <scope>NUCLEOTIDE SEQUENCE</scope>
    <source>
        <strain evidence="8">MMC_N1</strain>
    </source>
</reference>
<name>A0ABQ9K2B3_9CUCU</name>
<keyword evidence="4" id="KW-1015">Disulfide bond</keyword>
<gene>
    <name evidence="8" type="ORF">NQ317_008699</name>
</gene>
<evidence type="ECO:0000256" key="2">
    <source>
        <dbReference type="ARBA" id="ARBA00022487"/>
    </source>
</evidence>
<dbReference type="Pfam" id="PF00135">
    <property type="entry name" value="COesterase"/>
    <property type="match status" value="1"/>
</dbReference>
<evidence type="ECO:0000256" key="4">
    <source>
        <dbReference type="ARBA" id="ARBA00023157"/>
    </source>
</evidence>
<feature type="chain" id="PRO_5044970670" description="Carboxylic ester hydrolase" evidence="6">
    <location>
        <begin position="17"/>
        <end position="545"/>
    </location>
</feature>
<keyword evidence="3 6" id="KW-0378">Hydrolase</keyword>
<accession>A0ABQ9K2B3</accession>
<organism evidence="8 9">
    <name type="scientific">Molorchus minor</name>
    <dbReference type="NCBI Taxonomy" id="1323400"/>
    <lineage>
        <taxon>Eukaryota</taxon>
        <taxon>Metazoa</taxon>
        <taxon>Ecdysozoa</taxon>
        <taxon>Arthropoda</taxon>
        <taxon>Hexapoda</taxon>
        <taxon>Insecta</taxon>
        <taxon>Pterygota</taxon>
        <taxon>Neoptera</taxon>
        <taxon>Endopterygota</taxon>
        <taxon>Coleoptera</taxon>
        <taxon>Polyphaga</taxon>
        <taxon>Cucujiformia</taxon>
        <taxon>Chrysomeloidea</taxon>
        <taxon>Cerambycidae</taxon>
        <taxon>Lamiinae</taxon>
        <taxon>Monochamini</taxon>
        <taxon>Molorchus</taxon>
    </lineage>
</organism>